<sequence length="373" mass="41467">MPINEMLRENMEREQGLQMQIVTANEASQISTLSGSFDEENPTGQNGSESEPSAPPMPTESRFGRIFTTNLLPDSFTIPIPIFYTVEPLPEWGVRAFKFAVVTTGGILGFHRLIRKLGYEHDPIYDIEHLMLYDLHAIALDAFTFFAVGRGWKNKGCDTLGYLIPLALSAWFFSAMTEWSVFRYNVSMYQIMCVWPTELYFFAGAAALGLLVNVIAHVVKAIKEGVFIGRALEIVLTFAVFCAPVGSSPFFHFHHWFFAWFVGLHANFDTWWSRASQGLLWGVYINGIAGYGRDSLLGCLSAYYNSLQGQCGHLEQEGSEICINPDELPVGQNISIGFDHGMNATGTDVDGHPFLGFGELVAADWETCTPGSH</sequence>
<dbReference type="AlphaFoldDB" id="A0A9W7BSQ7"/>
<feature type="compositionally biased region" description="Polar residues" evidence="1">
    <location>
        <begin position="42"/>
        <end position="51"/>
    </location>
</feature>
<protein>
    <submittedName>
        <fullName evidence="3">Uncharacterized protein</fullName>
    </submittedName>
</protein>
<keyword evidence="4" id="KW-1185">Reference proteome</keyword>
<evidence type="ECO:0000313" key="4">
    <source>
        <dbReference type="Proteomes" id="UP001165160"/>
    </source>
</evidence>
<gene>
    <name evidence="3" type="ORF">TrVE_jg14343</name>
</gene>
<feature type="transmembrane region" description="Helical" evidence="2">
    <location>
        <begin position="199"/>
        <end position="219"/>
    </location>
</feature>
<reference evidence="4" key="1">
    <citation type="journal article" date="2023" name="Commun. Biol.">
        <title>Genome analysis of Parmales, the sister group of diatoms, reveals the evolutionary specialization of diatoms from phago-mixotrophs to photoautotrophs.</title>
        <authorList>
            <person name="Ban H."/>
            <person name="Sato S."/>
            <person name="Yoshikawa S."/>
            <person name="Yamada K."/>
            <person name="Nakamura Y."/>
            <person name="Ichinomiya M."/>
            <person name="Sato N."/>
            <person name="Blanc-Mathieu R."/>
            <person name="Endo H."/>
            <person name="Kuwata A."/>
            <person name="Ogata H."/>
        </authorList>
    </citation>
    <scope>NUCLEOTIDE SEQUENCE [LARGE SCALE GENOMIC DNA]</scope>
    <source>
        <strain evidence="4">NIES 3699</strain>
    </source>
</reference>
<keyword evidence="2" id="KW-0812">Transmembrane</keyword>
<name>A0A9W7BSQ7_9STRA</name>
<keyword evidence="2" id="KW-0472">Membrane</keyword>
<proteinExistence type="predicted"/>
<feature type="transmembrane region" description="Helical" evidence="2">
    <location>
        <begin position="231"/>
        <end position="251"/>
    </location>
</feature>
<comment type="caution">
    <text evidence="3">The sequence shown here is derived from an EMBL/GenBank/DDBJ whole genome shotgun (WGS) entry which is preliminary data.</text>
</comment>
<dbReference type="Proteomes" id="UP001165160">
    <property type="component" value="Unassembled WGS sequence"/>
</dbReference>
<organism evidence="3 4">
    <name type="scientific">Triparma verrucosa</name>
    <dbReference type="NCBI Taxonomy" id="1606542"/>
    <lineage>
        <taxon>Eukaryota</taxon>
        <taxon>Sar</taxon>
        <taxon>Stramenopiles</taxon>
        <taxon>Ochrophyta</taxon>
        <taxon>Bolidophyceae</taxon>
        <taxon>Parmales</taxon>
        <taxon>Triparmaceae</taxon>
        <taxon>Triparma</taxon>
    </lineage>
</organism>
<evidence type="ECO:0000256" key="2">
    <source>
        <dbReference type="SAM" id="Phobius"/>
    </source>
</evidence>
<accession>A0A9W7BSQ7</accession>
<evidence type="ECO:0000313" key="3">
    <source>
        <dbReference type="EMBL" id="GMH93390.1"/>
    </source>
</evidence>
<dbReference type="EMBL" id="BRXX01000138">
    <property type="protein sequence ID" value="GMH93390.1"/>
    <property type="molecule type" value="Genomic_DNA"/>
</dbReference>
<feature type="transmembrane region" description="Helical" evidence="2">
    <location>
        <begin position="160"/>
        <end position="179"/>
    </location>
</feature>
<evidence type="ECO:0000256" key="1">
    <source>
        <dbReference type="SAM" id="MobiDB-lite"/>
    </source>
</evidence>
<feature type="region of interest" description="Disordered" evidence="1">
    <location>
        <begin position="34"/>
        <end position="60"/>
    </location>
</feature>
<keyword evidence="2" id="KW-1133">Transmembrane helix</keyword>